<feature type="domain" description="Malonyl-CoA:ACP transacylase (MAT)" evidence="6">
    <location>
        <begin position="27"/>
        <end position="323"/>
    </location>
</feature>
<accession>A0AAD5XSL7</accession>
<dbReference type="InterPro" id="IPR050858">
    <property type="entry name" value="Mal-CoA-ACP_Trans/PKS_FabD"/>
</dbReference>
<dbReference type="Proteomes" id="UP001211065">
    <property type="component" value="Unassembled WGS sequence"/>
</dbReference>
<comment type="similarity">
    <text evidence="1">Belongs to the FabD family.</text>
</comment>
<dbReference type="AlphaFoldDB" id="A0AAD5XSL7"/>
<dbReference type="Gene3D" id="3.30.70.250">
    <property type="entry name" value="Malonyl-CoA ACP transacylase, ACP-binding"/>
    <property type="match status" value="1"/>
</dbReference>
<keyword evidence="4" id="KW-0012">Acyltransferase</keyword>
<dbReference type="Gene3D" id="3.40.366.10">
    <property type="entry name" value="Malonyl-Coenzyme A Acyl Carrier Protein, domain 2"/>
    <property type="match status" value="1"/>
</dbReference>
<evidence type="ECO:0000313" key="7">
    <source>
        <dbReference type="EMBL" id="KAJ3205882.1"/>
    </source>
</evidence>
<evidence type="ECO:0000256" key="5">
    <source>
        <dbReference type="ARBA" id="ARBA00048462"/>
    </source>
</evidence>
<name>A0AAD5XSL7_9FUNG</name>
<dbReference type="PANTHER" id="PTHR42681:SF1">
    <property type="entry name" value="MALONYL-COA-ACYL CARRIER PROTEIN TRANSACYLASE, MITOCHONDRIAL"/>
    <property type="match status" value="1"/>
</dbReference>
<gene>
    <name evidence="7" type="ORF">HK099_000673</name>
</gene>
<organism evidence="7 8">
    <name type="scientific">Clydaea vesicula</name>
    <dbReference type="NCBI Taxonomy" id="447962"/>
    <lineage>
        <taxon>Eukaryota</taxon>
        <taxon>Fungi</taxon>
        <taxon>Fungi incertae sedis</taxon>
        <taxon>Chytridiomycota</taxon>
        <taxon>Chytridiomycota incertae sedis</taxon>
        <taxon>Chytridiomycetes</taxon>
        <taxon>Lobulomycetales</taxon>
        <taxon>Lobulomycetaceae</taxon>
        <taxon>Clydaea</taxon>
    </lineage>
</organism>
<dbReference type="SUPFAM" id="SSF52151">
    <property type="entry name" value="FabD/lysophospholipase-like"/>
    <property type="match status" value="1"/>
</dbReference>
<comment type="catalytic activity">
    <reaction evidence="5">
        <text>holo-[ACP] + malonyl-CoA = malonyl-[ACP] + CoA</text>
        <dbReference type="Rhea" id="RHEA:41792"/>
        <dbReference type="Rhea" id="RHEA-COMP:9623"/>
        <dbReference type="Rhea" id="RHEA-COMP:9685"/>
        <dbReference type="ChEBI" id="CHEBI:57287"/>
        <dbReference type="ChEBI" id="CHEBI:57384"/>
        <dbReference type="ChEBI" id="CHEBI:64479"/>
        <dbReference type="ChEBI" id="CHEBI:78449"/>
        <dbReference type="EC" id="2.3.1.39"/>
    </reaction>
</comment>
<dbReference type="GO" id="GO:0004314">
    <property type="term" value="F:[acyl-carrier-protein] S-malonyltransferase activity"/>
    <property type="evidence" value="ECO:0007669"/>
    <property type="project" value="UniProtKB-EC"/>
</dbReference>
<evidence type="ECO:0000256" key="4">
    <source>
        <dbReference type="ARBA" id="ARBA00023315"/>
    </source>
</evidence>
<sequence length="331" mass="36681">MFLLRSICKKNYHRCLSTLASKKSALVFPGQGAQYIGMAKDLYIEYNVAKDLIDEAEEILDFNLKSIMFDGPLQLLTLTENTQPAILCHSIAVLRVLETEYGINVSDFNCALGHSLGEYFSDAVKLVRLRGKSMQESIVEGETCMRALVIDGDHLEDIANLINEIKNDLPEGEVAEIANINSRRQIVLSGTNTGVSYVNSIINTRGFAGRAVGLPVSAPFHCSLMRAAQLKMRPLLEKTNFNSPIIPVISNVTAKPYSKNPSEIRDLLCQQITKTVQWQKSVSDGVKNGIEDWVVCGPSQVLSNLLKREHPKGNILSISSYKDLELIKKLN</sequence>
<evidence type="ECO:0000256" key="1">
    <source>
        <dbReference type="ARBA" id="ARBA00008217"/>
    </source>
</evidence>
<dbReference type="EMBL" id="JADGJW010001169">
    <property type="protein sequence ID" value="KAJ3205882.1"/>
    <property type="molecule type" value="Genomic_DNA"/>
</dbReference>
<proteinExistence type="inferred from homology"/>
<dbReference type="PIRSF" id="PIRSF000446">
    <property type="entry name" value="Mct"/>
    <property type="match status" value="1"/>
</dbReference>
<dbReference type="Pfam" id="PF00698">
    <property type="entry name" value="Acyl_transf_1"/>
    <property type="match status" value="1"/>
</dbReference>
<dbReference type="InterPro" id="IPR016035">
    <property type="entry name" value="Acyl_Trfase/lysoPLipase"/>
</dbReference>
<dbReference type="SMART" id="SM00827">
    <property type="entry name" value="PKS_AT"/>
    <property type="match status" value="1"/>
</dbReference>
<dbReference type="GO" id="GO:0005739">
    <property type="term" value="C:mitochondrion"/>
    <property type="evidence" value="ECO:0007669"/>
    <property type="project" value="TreeGrafter"/>
</dbReference>
<dbReference type="InterPro" id="IPR014043">
    <property type="entry name" value="Acyl_transferase_dom"/>
</dbReference>
<evidence type="ECO:0000313" key="8">
    <source>
        <dbReference type="Proteomes" id="UP001211065"/>
    </source>
</evidence>
<evidence type="ECO:0000256" key="2">
    <source>
        <dbReference type="ARBA" id="ARBA00013258"/>
    </source>
</evidence>
<reference evidence="7" key="1">
    <citation type="submission" date="2020-05" db="EMBL/GenBank/DDBJ databases">
        <title>Phylogenomic resolution of chytrid fungi.</title>
        <authorList>
            <person name="Stajich J.E."/>
            <person name="Amses K."/>
            <person name="Simmons R."/>
            <person name="Seto K."/>
            <person name="Myers J."/>
            <person name="Bonds A."/>
            <person name="Quandt C.A."/>
            <person name="Barry K."/>
            <person name="Liu P."/>
            <person name="Grigoriev I."/>
            <person name="Longcore J.E."/>
            <person name="James T.Y."/>
        </authorList>
    </citation>
    <scope>NUCLEOTIDE SEQUENCE</scope>
    <source>
        <strain evidence="7">JEL0476</strain>
    </source>
</reference>
<dbReference type="PANTHER" id="PTHR42681">
    <property type="entry name" value="MALONYL-COA-ACYL CARRIER PROTEIN TRANSACYLASE, MITOCHONDRIAL"/>
    <property type="match status" value="1"/>
</dbReference>
<dbReference type="InterPro" id="IPR024925">
    <property type="entry name" value="Malonyl_CoA-ACP_transAc"/>
</dbReference>
<dbReference type="EC" id="2.3.1.39" evidence="2"/>
<comment type="caution">
    <text evidence="7">The sequence shown here is derived from an EMBL/GenBank/DDBJ whole genome shotgun (WGS) entry which is preliminary data.</text>
</comment>
<dbReference type="SUPFAM" id="SSF55048">
    <property type="entry name" value="Probable ACP-binding domain of malonyl-CoA ACP transacylase"/>
    <property type="match status" value="1"/>
</dbReference>
<evidence type="ECO:0000259" key="6">
    <source>
        <dbReference type="SMART" id="SM00827"/>
    </source>
</evidence>
<protein>
    <recommendedName>
        <fullName evidence="2">[acyl-carrier-protein] S-malonyltransferase</fullName>
        <ecNumber evidence="2">2.3.1.39</ecNumber>
    </recommendedName>
</protein>
<keyword evidence="8" id="KW-1185">Reference proteome</keyword>
<evidence type="ECO:0000256" key="3">
    <source>
        <dbReference type="ARBA" id="ARBA00022679"/>
    </source>
</evidence>
<dbReference type="GO" id="GO:0006633">
    <property type="term" value="P:fatty acid biosynthetic process"/>
    <property type="evidence" value="ECO:0007669"/>
    <property type="project" value="TreeGrafter"/>
</dbReference>
<dbReference type="InterPro" id="IPR016036">
    <property type="entry name" value="Malonyl_transacylase_ACP-bd"/>
</dbReference>
<dbReference type="InterPro" id="IPR001227">
    <property type="entry name" value="Ac_transferase_dom_sf"/>
</dbReference>
<keyword evidence="3" id="KW-0808">Transferase</keyword>